<feature type="compositionally biased region" description="Polar residues" evidence="1">
    <location>
        <begin position="87"/>
        <end position="97"/>
    </location>
</feature>
<evidence type="ECO:0000313" key="3">
    <source>
        <dbReference type="Proteomes" id="UP001150941"/>
    </source>
</evidence>
<comment type="caution">
    <text evidence="2">The sequence shown here is derived from an EMBL/GenBank/DDBJ whole genome shotgun (WGS) entry which is preliminary data.</text>
</comment>
<protein>
    <recommendedName>
        <fullName evidence="4">RRM domain-containing protein</fullName>
    </recommendedName>
</protein>
<name>A0A9W9P2X0_9EURO</name>
<sequence length="281" mass="30600">MANKQANLAVTFDEIINADRQKKKNQQLASELLGGKNRRASAPGPGAIQKSQDAKPGSLASRIGPRRSVSTSSRPRKGTQAPATVASARSQPTQNNKNKNKRDQPQNAERLFNAIKSHIAQPTARGPGLSIKGVAGPFFVIGSNFAPGTTAADIQASLEPVTGSMMSCRVLAHHPTVTVELKYADKWQAETAVANFHNQKADGRILSLVLTDPGYDENDYNSMRAQADRERMNRRGPPVHNGSHGFQNGGDLLQTNTSGLYSDRMTVDNPRNNNQRRRQKR</sequence>
<feature type="region of interest" description="Disordered" evidence="1">
    <location>
        <begin position="228"/>
        <end position="281"/>
    </location>
</feature>
<keyword evidence="3" id="KW-1185">Reference proteome</keyword>
<accession>A0A9W9P2X0</accession>
<evidence type="ECO:0000313" key="2">
    <source>
        <dbReference type="EMBL" id="KAJ5233023.1"/>
    </source>
</evidence>
<dbReference type="RefSeq" id="XP_058331015.1">
    <property type="nucleotide sequence ID" value="XM_058475275.1"/>
</dbReference>
<organism evidence="2 3">
    <name type="scientific">Penicillium chermesinum</name>
    <dbReference type="NCBI Taxonomy" id="63820"/>
    <lineage>
        <taxon>Eukaryota</taxon>
        <taxon>Fungi</taxon>
        <taxon>Dikarya</taxon>
        <taxon>Ascomycota</taxon>
        <taxon>Pezizomycotina</taxon>
        <taxon>Eurotiomycetes</taxon>
        <taxon>Eurotiomycetidae</taxon>
        <taxon>Eurotiales</taxon>
        <taxon>Aspergillaceae</taxon>
        <taxon>Penicillium</taxon>
    </lineage>
</organism>
<dbReference type="OrthoDB" id="5374349at2759"/>
<evidence type="ECO:0000256" key="1">
    <source>
        <dbReference type="SAM" id="MobiDB-lite"/>
    </source>
</evidence>
<dbReference type="AlphaFoldDB" id="A0A9W9P2X0"/>
<reference evidence="2" key="1">
    <citation type="submission" date="2022-11" db="EMBL/GenBank/DDBJ databases">
        <authorList>
            <person name="Petersen C."/>
        </authorList>
    </citation>
    <scope>NUCLEOTIDE SEQUENCE</scope>
    <source>
        <strain evidence="2">IBT 19713</strain>
    </source>
</reference>
<feature type="region of interest" description="Disordered" evidence="1">
    <location>
        <begin position="18"/>
        <end position="105"/>
    </location>
</feature>
<dbReference type="Proteomes" id="UP001150941">
    <property type="component" value="Unassembled WGS sequence"/>
</dbReference>
<reference evidence="2" key="2">
    <citation type="journal article" date="2023" name="IMA Fungus">
        <title>Comparative genomic study of the Penicillium genus elucidates a diverse pangenome and 15 lateral gene transfer events.</title>
        <authorList>
            <person name="Petersen C."/>
            <person name="Sorensen T."/>
            <person name="Nielsen M.R."/>
            <person name="Sondergaard T.E."/>
            <person name="Sorensen J.L."/>
            <person name="Fitzpatrick D.A."/>
            <person name="Frisvad J.C."/>
            <person name="Nielsen K.L."/>
        </authorList>
    </citation>
    <scope>NUCLEOTIDE SEQUENCE</scope>
    <source>
        <strain evidence="2">IBT 19713</strain>
    </source>
</reference>
<dbReference type="GeneID" id="83202578"/>
<gene>
    <name evidence="2" type="ORF">N7468_005979</name>
</gene>
<dbReference type="EMBL" id="JAPQKS010000004">
    <property type="protein sequence ID" value="KAJ5233023.1"/>
    <property type="molecule type" value="Genomic_DNA"/>
</dbReference>
<evidence type="ECO:0008006" key="4">
    <source>
        <dbReference type="Google" id="ProtNLM"/>
    </source>
</evidence>
<proteinExistence type="predicted"/>